<dbReference type="GO" id="GO:0008677">
    <property type="term" value="F:2-dehydropantoate 2-reductase activity"/>
    <property type="evidence" value="ECO:0007669"/>
    <property type="project" value="UniProtKB-EC"/>
</dbReference>
<feature type="domain" description="Ketopantoate reductase N-terminal" evidence="5">
    <location>
        <begin position="3"/>
        <end position="154"/>
    </location>
</feature>
<sequence>MKIVMLGAGALGSTIGGTLAMGGNDVHFVDMWQEHVDLINKDGLHMTNEKEDWYVRVDARTTADTIGEADLVIVLVKSFATKQAVEQLKQTNVIRKNTLVMSLQNGLGNEETIASVIGSENVISGKTYVGGRLIQAGYISAGVQGKWTYIGELNGEITDRIQTVCNVFNDAGLLCEVSDNIKGLIWDKLLINVAAGALCGITRLPYGPLYEEDYIKDVAVAAIQEGIQVAKAAGVVLKSEDPQYPWVAASEGLPGTFKTSILQSLELKRPTEIDFINGSIVEWGKKYGIATPVNQTLVACVKGIEKYILKYEPSLKKG</sequence>
<keyword evidence="3 4" id="KW-0560">Oxidoreductase</keyword>
<dbReference type="Gene3D" id="1.10.1040.10">
    <property type="entry name" value="N-(1-d-carboxylethyl)-l-norvaline Dehydrogenase, domain 2"/>
    <property type="match status" value="1"/>
</dbReference>
<dbReference type="GO" id="GO:0015940">
    <property type="term" value="P:pantothenate biosynthetic process"/>
    <property type="evidence" value="ECO:0007669"/>
    <property type="project" value="UniProtKB-UniPathway"/>
</dbReference>
<evidence type="ECO:0000313" key="7">
    <source>
        <dbReference type="EMBL" id="KGJ54048.1"/>
    </source>
</evidence>
<dbReference type="Pfam" id="PF08546">
    <property type="entry name" value="ApbA_C"/>
    <property type="match status" value="1"/>
</dbReference>
<evidence type="ECO:0000256" key="1">
    <source>
        <dbReference type="ARBA" id="ARBA00007870"/>
    </source>
</evidence>
<dbReference type="InterPro" id="IPR013752">
    <property type="entry name" value="KPA_reductase"/>
</dbReference>
<evidence type="ECO:0000256" key="3">
    <source>
        <dbReference type="ARBA" id="ARBA00023002"/>
    </source>
</evidence>
<dbReference type="Proteomes" id="UP000030008">
    <property type="component" value="Unassembled WGS sequence"/>
</dbReference>
<dbReference type="NCBIfam" id="TIGR00745">
    <property type="entry name" value="apbA_panE"/>
    <property type="match status" value="1"/>
</dbReference>
<dbReference type="InterPro" id="IPR008927">
    <property type="entry name" value="6-PGluconate_DH-like_C_sf"/>
</dbReference>
<dbReference type="RefSeq" id="WP_044904587.1">
    <property type="nucleotide sequence ID" value="NZ_JQIF01000023.1"/>
</dbReference>
<organism evidence="7 8">
    <name type="scientific">Clostridium innocuum</name>
    <dbReference type="NCBI Taxonomy" id="1522"/>
    <lineage>
        <taxon>Bacteria</taxon>
        <taxon>Bacillati</taxon>
        <taxon>Bacillota</taxon>
        <taxon>Clostridia</taxon>
        <taxon>Eubacteriales</taxon>
        <taxon>Clostridiaceae</taxon>
        <taxon>Clostridium</taxon>
    </lineage>
</organism>
<keyword evidence="4" id="KW-0566">Pantothenate biosynthesis</keyword>
<evidence type="ECO:0000256" key="4">
    <source>
        <dbReference type="RuleBase" id="RU362068"/>
    </source>
</evidence>
<proteinExistence type="inferred from homology"/>
<reference evidence="7 8" key="1">
    <citation type="submission" date="2014-08" db="EMBL/GenBank/DDBJ databases">
        <title>Clostridium innocuum, an unnegligible vancomycin-resistant pathogen causing extra-intestinal infections.</title>
        <authorList>
            <person name="Feng Y."/>
            <person name="Chiu C.-H."/>
        </authorList>
    </citation>
    <scope>NUCLEOTIDE SEQUENCE [LARGE SCALE GENOMIC DNA]</scope>
    <source>
        <strain evidence="7 8">AN88</strain>
    </source>
</reference>
<dbReference type="InterPro" id="IPR003710">
    <property type="entry name" value="ApbA"/>
</dbReference>
<comment type="similarity">
    <text evidence="1 4">Belongs to the ketopantoate reductase family.</text>
</comment>
<comment type="caution">
    <text evidence="7">The sequence shown here is derived from an EMBL/GenBank/DDBJ whole genome shotgun (WGS) entry which is preliminary data.</text>
</comment>
<comment type="pathway">
    <text evidence="4">Cofactor biosynthesis; (R)-pantothenate biosynthesis; (R)-pantoate from 3-methyl-2-oxobutanoate: step 2/2.</text>
</comment>
<dbReference type="InterPro" id="IPR013332">
    <property type="entry name" value="KPR_N"/>
</dbReference>
<feature type="domain" description="Ketopantoate reductase C-terminal" evidence="6">
    <location>
        <begin position="180"/>
        <end position="305"/>
    </location>
</feature>
<protein>
    <recommendedName>
        <fullName evidence="4">2-dehydropantoate 2-reductase</fullName>
        <ecNumber evidence="4">1.1.1.169</ecNumber>
    </recommendedName>
    <alternativeName>
        <fullName evidence="4">Ketopantoate reductase</fullName>
    </alternativeName>
</protein>
<gene>
    <name evidence="7" type="ORF">CIAN88_05745</name>
</gene>
<dbReference type="SUPFAM" id="SSF48179">
    <property type="entry name" value="6-phosphogluconate dehydrogenase C-terminal domain-like"/>
    <property type="match status" value="1"/>
</dbReference>
<dbReference type="Gene3D" id="3.40.50.720">
    <property type="entry name" value="NAD(P)-binding Rossmann-like Domain"/>
    <property type="match status" value="1"/>
</dbReference>
<dbReference type="EMBL" id="JQIF01000023">
    <property type="protein sequence ID" value="KGJ54048.1"/>
    <property type="molecule type" value="Genomic_DNA"/>
</dbReference>
<dbReference type="PANTHER" id="PTHR21708:SF26">
    <property type="entry name" value="2-DEHYDROPANTOATE 2-REDUCTASE"/>
    <property type="match status" value="1"/>
</dbReference>
<keyword evidence="2 4" id="KW-0521">NADP</keyword>
<comment type="catalytic activity">
    <reaction evidence="4">
        <text>(R)-pantoate + NADP(+) = 2-dehydropantoate + NADPH + H(+)</text>
        <dbReference type="Rhea" id="RHEA:16233"/>
        <dbReference type="ChEBI" id="CHEBI:11561"/>
        <dbReference type="ChEBI" id="CHEBI:15378"/>
        <dbReference type="ChEBI" id="CHEBI:15980"/>
        <dbReference type="ChEBI" id="CHEBI:57783"/>
        <dbReference type="ChEBI" id="CHEBI:58349"/>
        <dbReference type="EC" id="1.1.1.169"/>
    </reaction>
</comment>
<evidence type="ECO:0000256" key="2">
    <source>
        <dbReference type="ARBA" id="ARBA00022857"/>
    </source>
</evidence>
<evidence type="ECO:0000313" key="8">
    <source>
        <dbReference type="Proteomes" id="UP000030008"/>
    </source>
</evidence>
<dbReference type="EC" id="1.1.1.169" evidence="4"/>
<name>A0A099IAV5_CLOIN</name>
<evidence type="ECO:0000259" key="6">
    <source>
        <dbReference type="Pfam" id="PF08546"/>
    </source>
</evidence>
<dbReference type="UniPathway" id="UPA00028">
    <property type="reaction ID" value="UER00004"/>
</dbReference>
<dbReference type="InterPro" id="IPR013328">
    <property type="entry name" value="6PGD_dom2"/>
</dbReference>
<dbReference type="InterPro" id="IPR036291">
    <property type="entry name" value="NAD(P)-bd_dom_sf"/>
</dbReference>
<accession>A0A099IAV5</accession>
<dbReference type="GO" id="GO:0005737">
    <property type="term" value="C:cytoplasm"/>
    <property type="evidence" value="ECO:0007669"/>
    <property type="project" value="TreeGrafter"/>
</dbReference>
<dbReference type="SUPFAM" id="SSF51735">
    <property type="entry name" value="NAD(P)-binding Rossmann-fold domains"/>
    <property type="match status" value="1"/>
</dbReference>
<evidence type="ECO:0000259" key="5">
    <source>
        <dbReference type="Pfam" id="PF02558"/>
    </source>
</evidence>
<comment type="function">
    <text evidence="4">Catalyzes the NADPH-dependent reduction of ketopantoate into pantoic acid.</text>
</comment>
<dbReference type="AlphaFoldDB" id="A0A099IAV5"/>
<dbReference type="Pfam" id="PF02558">
    <property type="entry name" value="ApbA"/>
    <property type="match status" value="1"/>
</dbReference>
<dbReference type="PANTHER" id="PTHR21708">
    <property type="entry name" value="PROBABLE 2-DEHYDROPANTOATE 2-REDUCTASE"/>
    <property type="match status" value="1"/>
</dbReference>
<dbReference type="InterPro" id="IPR051402">
    <property type="entry name" value="KPR-Related"/>
</dbReference>